<accession>A0AAP8HVZ1</accession>
<feature type="domain" description="GGDEF" evidence="2">
    <location>
        <begin position="1"/>
        <end position="61"/>
    </location>
</feature>
<dbReference type="InterPro" id="IPR043128">
    <property type="entry name" value="Rev_trsase/Diguanyl_cyclase"/>
</dbReference>
<reference evidence="3 4" key="1">
    <citation type="submission" date="2017-12" db="EMBL/GenBank/DDBJ databases">
        <title>Rapid rising of carbapenem-resistant Enterobacteriaceae(CRE) and emergence of colistin resistance genemcr-1 in CRE in the hospital of Henan, China.</title>
        <authorList>
            <person name="Sun Q."/>
            <person name="Zhang R."/>
            <person name="Li Y."/>
            <person name="Shen Y."/>
            <person name="Zhang Y."/>
            <person name="Yang J."/>
            <person name="Shu L."/>
            <person name="Zhou H."/>
            <person name="Wang Y."/>
            <person name="Wang B."/>
            <person name="Shen Z."/>
        </authorList>
    </citation>
    <scope>NUCLEOTIDE SEQUENCE [LARGE SCALE GENOMIC DNA]</scope>
    <source>
        <strain evidence="3 4">3512</strain>
    </source>
</reference>
<dbReference type="SUPFAM" id="SSF55073">
    <property type="entry name" value="Nucleotide cyclase"/>
    <property type="match status" value="1"/>
</dbReference>
<dbReference type="Proteomes" id="UP000233549">
    <property type="component" value="Unassembled WGS sequence"/>
</dbReference>
<dbReference type="AlphaFoldDB" id="A0AAP8HVZ1"/>
<dbReference type="PROSITE" id="PS50887">
    <property type="entry name" value="GGDEF"/>
    <property type="match status" value="1"/>
</dbReference>
<feature type="non-terminal residue" evidence="3">
    <location>
        <position position="122"/>
    </location>
</feature>
<name>A0AAP8HVZ1_ECOLX</name>
<dbReference type="InterPro" id="IPR035919">
    <property type="entry name" value="EAL_sf"/>
</dbReference>
<protein>
    <submittedName>
        <fullName evidence="3">GGDEF domain-containing protein</fullName>
    </submittedName>
</protein>
<comment type="caution">
    <text evidence="3">The sequence shown here is derived from an EMBL/GenBank/DDBJ whole genome shotgun (WGS) entry which is preliminary data.</text>
</comment>
<dbReference type="PROSITE" id="PS50883">
    <property type="entry name" value="EAL"/>
    <property type="match status" value="1"/>
</dbReference>
<gene>
    <name evidence="3" type="ORF">CWS33_29685</name>
</gene>
<feature type="non-terminal residue" evidence="3">
    <location>
        <position position="1"/>
    </location>
</feature>
<dbReference type="Gene3D" id="3.20.20.450">
    <property type="entry name" value="EAL domain"/>
    <property type="match status" value="1"/>
</dbReference>
<evidence type="ECO:0000259" key="2">
    <source>
        <dbReference type="PROSITE" id="PS50887"/>
    </source>
</evidence>
<dbReference type="InterPro" id="IPR029787">
    <property type="entry name" value="Nucleotide_cyclase"/>
</dbReference>
<dbReference type="InterPro" id="IPR052155">
    <property type="entry name" value="Biofilm_reg_signaling"/>
</dbReference>
<dbReference type="EMBL" id="PITP01000512">
    <property type="protein sequence ID" value="PKD78557.1"/>
    <property type="molecule type" value="Genomic_DNA"/>
</dbReference>
<dbReference type="SUPFAM" id="SSF141868">
    <property type="entry name" value="EAL domain-like"/>
    <property type="match status" value="1"/>
</dbReference>
<evidence type="ECO:0000313" key="4">
    <source>
        <dbReference type="Proteomes" id="UP000233549"/>
    </source>
</evidence>
<feature type="domain" description="EAL" evidence="1">
    <location>
        <begin position="70"/>
        <end position="122"/>
    </location>
</feature>
<dbReference type="InterPro" id="IPR001633">
    <property type="entry name" value="EAL_dom"/>
</dbReference>
<evidence type="ECO:0000259" key="1">
    <source>
        <dbReference type="PROSITE" id="PS50883"/>
    </source>
</evidence>
<sequence length="122" mass="13869">LIDAVREPFQVDGHTVPVSVSIGIARATAQEAGADHLLRYADMALYEAKRNGRNCLAFFKPEMEAAALKRHEMEMDLRQAILSQQLQLYYQPIKDVTHVRTVGREALMRWQHPVKGLIMPND</sequence>
<proteinExistence type="predicted"/>
<dbReference type="Pfam" id="PF00990">
    <property type="entry name" value="GGDEF"/>
    <property type="match status" value="1"/>
</dbReference>
<evidence type="ECO:0000313" key="3">
    <source>
        <dbReference type="EMBL" id="PKD78557.1"/>
    </source>
</evidence>
<dbReference type="PANTHER" id="PTHR44757:SF2">
    <property type="entry name" value="BIOFILM ARCHITECTURE MAINTENANCE PROTEIN MBAA"/>
    <property type="match status" value="1"/>
</dbReference>
<dbReference type="Pfam" id="PF00563">
    <property type="entry name" value="EAL"/>
    <property type="match status" value="1"/>
</dbReference>
<organism evidence="3 4">
    <name type="scientific">Escherichia coli</name>
    <dbReference type="NCBI Taxonomy" id="562"/>
    <lineage>
        <taxon>Bacteria</taxon>
        <taxon>Pseudomonadati</taxon>
        <taxon>Pseudomonadota</taxon>
        <taxon>Gammaproteobacteria</taxon>
        <taxon>Enterobacterales</taxon>
        <taxon>Enterobacteriaceae</taxon>
        <taxon>Escherichia</taxon>
    </lineage>
</organism>
<dbReference type="PANTHER" id="PTHR44757">
    <property type="entry name" value="DIGUANYLATE CYCLASE DGCP"/>
    <property type="match status" value="1"/>
</dbReference>
<dbReference type="Gene3D" id="3.30.70.270">
    <property type="match status" value="1"/>
</dbReference>
<dbReference type="InterPro" id="IPR000160">
    <property type="entry name" value="GGDEF_dom"/>
</dbReference>